<name>A0ABP9K0U5_9NOCA</name>
<dbReference type="PIRSF" id="PIRSF038994">
    <property type="entry name" value="NagA"/>
    <property type="match status" value="1"/>
</dbReference>
<accession>A0ABP9K0U5</accession>
<evidence type="ECO:0000256" key="4">
    <source>
        <dbReference type="ARBA" id="ARBA00023277"/>
    </source>
</evidence>
<dbReference type="SUPFAM" id="SSF51556">
    <property type="entry name" value="Metallo-dependent hydrolases"/>
    <property type="match status" value="1"/>
</dbReference>
<dbReference type="InterPro" id="IPR006680">
    <property type="entry name" value="Amidohydro-rel"/>
</dbReference>
<comment type="caution">
    <text evidence="7">The sequence shown here is derived from an EMBL/GenBank/DDBJ whole genome shotgun (WGS) entry which is preliminary data.</text>
</comment>
<dbReference type="PANTHER" id="PTHR11113">
    <property type="entry name" value="N-ACETYLGLUCOSAMINE-6-PHOSPHATE DEACETYLASE"/>
    <property type="match status" value="1"/>
</dbReference>
<evidence type="ECO:0000256" key="2">
    <source>
        <dbReference type="ARBA" id="ARBA00022723"/>
    </source>
</evidence>
<dbReference type="InterPro" id="IPR032466">
    <property type="entry name" value="Metal_Hydrolase"/>
</dbReference>
<dbReference type="Gene3D" id="2.30.40.10">
    <property type="entry name" value="Urease, subunit C, domain 1"/>
    <property type="match status" value="1"/>
</dbReference>
<dbReference type="PANTHER" id="PTHR11113:SF14">
    <property type="entry name" value="N-ACETYLGLUCOSAMINE-6-PHOSPHATE DEACETYLASE"/>
    <property type="match status" value="1"/>
</dbReference>
<comment type="similarity">
    <text evidence="1 5">Belongs to the metallo-dependent hydrolases superfamily. NagA family.</text>
</comment>
<dbReference type="InterPro" id="IPR011059">
    <property type="entry name" value="Metal-dep_hydrolase_composite"/>
</dbReference>
<evidence type="ECO:0000256" key="3">
    <source>
        <dbReference type="ARBA" id="ARBA00022801"/>
    </source>
</evidence>
<dbReference type="Proteomes" id="UP001500603">
    <property type="component" value="Unassembled WGS sequence"/>
</dbReference>
<feature type="domain" description="Amidohydrolase-related" evidence="6">
    <location>
        <begin position="52"/>
        <end position="365"/>
    </location>
</feature>
<keyword evidence="3 5" id="KW-0378">Hydrolase</keyword>
<sequence length="382" mass="39542">MSTEIRGRIVSASIELDDGVISVRGERIASVTPFVEWSSTHRHSPEPQFSGTILPGLVDLHNHGGLGHRFDSVDHAQARAAASYHHATGTTTLLASVVTGPVEEMVAQIAMLGELAREGVLAGIHAEGPFLSHARCGAQDPRFLHDPDPATAEQLLAAGGGQLRVMTLAPERPGYAALARQLAERGVVVALGHSDADFATFSDALRPKGSGGLVTHLANGMPPTHHRAPGPVAASLVAAAAGNVTVELINDGVHVDPGFAALVFAAAPDRVALITDAMQAAGLSDGEYRLGPQAVTVRDGVARIANGSIAGGVSTLLSCLARTVRESGIPLRAAVRAATSTPAAVLGRTDIGDLRPGQYADLLIVGDNLQLRRVLRRGSLMS</sequence>
<evidence type="ECO:0000259" key="6">
    <source>
        <dbReference type="Pfam" id="PF01979"/>
    </source>
</evidence>
<keyword evidence="2" id="KW-0479">Metal-binding</keyword>
<dbReference type="EMBL" id="BAABJM010000001">
    <property type="protein sequence ID" value="GAA5048925.1"/>
    <property type="molecule type" value="Genomic_DNA"/>
</dbReference>
<protein>
    <submittedName>
        <fullName evidence="7">N-acetylglucosamine-6-phosphate deacetylase</fullName>
    </submittedName>
</protein>
<keyword evidence="4 5" id="KW-0119">Carbohydrate metabolism</keyword>
<organism evidence="7 8">
    <name type="scientific">Nocardia callitridis</name>
    <dbReference type="NCBI Taxonomy" id="648753"/>
    <lineage>
        <taxon>Bacteria</taxon>
        <taxon>Bacillati</taxon>
        <taxon>Actinomycetota</taxon>
        <taxon>Actinomycetes</taxon>
        <taxon>Mycobacteriales</taxon>
        <taxon>Nocardiaceae</taxon>
        <taxon>Nocardia</taxon>
    </lineage>
</organism>
<evidence type="ECO:0000313" key="7">
    <source>
        <dbReference type="EMBL" id="GAA5048925.1"/>
    </source>
</evidence>
<dbReference type="SUPFAM" id="SSF51338">
    <property type="entry name" value="Composite domain of metallo-dependent hydrolases"/>
    <property type="match status" value="1"/>
</dbReference>
<proteinExistence type="inferred from homology"/>
<dbReference type="Pfam" id="PF01979">
    <property type="entry name" value="Amidohydro_1"/>
    <property type="match status" value="1"/>
</dbReference>
<evidence type="ECO:0000256" key="5">
    <source>
        <dbReference type="PIRNR" id="PIRNR038994"/>
    </source>
</evidence>
<dbReference type="RefSeq" id="WP_345494548.1">
    <property type="nucleotide sequence ID" value="NZ_BAABJM010000001.1"/>
</dbReference>
<evidence type="ECO:0000256" key="1">
    <source>
        <dbReference type="ARBA" id="ARBA00010716"/>
    </source>
</evidence>
<evidence type="ECO:0000313" key="8">
    <source>
        <dbReference type="Proteomes" id="UP001500603"/>
    </source>
</evidence>
<dbReference type="Gene3D" id="3.20.20.140">
    <property type="entry name" value="Metal-dependent hydrolases"/>
    <property type="match status" value="1"/>
</dbReference>
<reference evidence="8" key="1">
    <citation type="journal article" date="2019" name="Int. J. Syst. Evol. Microbiol.">
        <title>The Global Catalogue of Microorganisms (GCM) 10K type strain sequencing project: providing services to taxonomists for standard genome sequencing and annotation.</title>
        <authorList>
            <consortium name="The Broad Institute Genomics Platform"/>
            <consortium name="The Broad Institute Genome Sequencing Center for Infectious Disease"/>
            <person name="Wu L."/>
            <person name="Ma J."/>
        </authorList>
    </citation>
    <scope>NUCLEOTIDE SEQUENCE [LARGE SCALE GENOMIC DNA]</scope>
    <source>
        <strain evidence="8">JCM 18298</strain>
    </source>
</reference>
<gene>
    <name evidence="7" type="primary">nagA</name>
    <name evidence="7" type="ORF">GCM10023318_17310</name>
</gene>
<keyword evidence="8" id="KW-1185">Reference proteome</keyword>
<dbReference type="InterPro" id="IPR003764">
    <property type="entry name" value="GlcNAc_6-P_deAcase"/>
</dbReference>